<name>A0A8C7J6K2_ONCKI</name>
<dbReference type="SUPFAM" id="SSF52540">
    <property type="entry name" value="P-loop containing nucleoside triphosphate hydrolases"/>
    <property type="match status" value="4"/>
</dbReference>
<feature type="region of interest" description="Disordered" evidence="4">
    <location>
        <begin position="1263"/>
        <end position="1286"/>
    </location>
</feature>
<accession>A0A8C7J6K2</accession>
<evidence type="ECO:0000259" key="5">
    <source>
        <dbReference type="PROSITE" id="PS51720"/>
    </source>
</evidence>
<dbReference type="Gene3D" id="3.40.50.300">
    <property type="entry name" value="P-loop containing nucleotide triphosphate hydrolases"/>
    <property type="match status" value="4"/>
</dbReference>
<dbReference type="InterPro" id="IPR006703">
    <property type="entry name" value="G_AIG1"/>
</dbReference>
<dbReference type="GO" id="GO:0005525">
    <property type="term" value="F:GTP binding"/>
    <property type="evidence" value="ECO:0007669"/>
    <property type="project" value="UniProtKB-KW"/>
</dbReference>
<dbReference type="Proteomes" id="UP000694557">
    <property type="component" value="Unassembled WGS sequence"/>
</dbReference>
<evidence type="ECO:0000256" key="2">
    <source>
        <dbReference type="ARBA" id="ARBA00022741"/>
    </source>
</evidence>
<keyword evidence="3" id="KW-0342">GTP-binding</keyword>
<dbReference type="PANTHER" id="PTHR10903">
    <property type="entry name" value="GTPASE, IMAP FAMILY MEMBER-RELATED"/>
    <property type="match status" value="1"/>
</dbReference>
<gene>
    <name evidence="6" type="primary">LOC109871840</name>
</gene>
<dbReference type="CDD" id="cd01852">
    <property type="entry name" value="AIG1"/>
    <property type="match status" value="1"/>
</dbReference>
<dbReference type="FunFam" id="3.40.50.300:FF:000366">
    <property type="entry name" value="GTPase, IMAP family member 2"/>
    <property type="match status" value="1"/>
</dbReference>
<proteinExistence type="inferred from homology"/>
<dbReference type="PANTHER" id="PTHR10903:SF170">
    <property type="entry name" value="GTPASE IMAP FAMILY MEMBER 7"/>
    <property type="match status" value="1"/>
</dbReference>
<keyword evidence="2" id="KW-0547">Nucleotide-binding</keyword>
<feature type="domain" description="AIG1-type G" evidence="5">
    <location>
        <begin position="728"/>
        <end position="929"/>
    </location>
</feature>
<dbReference type="PROSITE" id="PS51720">
    <property type="entry name" value="G_AIG1"/>
    <property type="match status" value="2"/>
</dbReference>
<evidence type="ECO:0000256" key="4">
    <source>
        <dbReference type="SAM" id="MobiDB-lite"/>
    </source>
</evidence>
<feature type="compositionally biased region" description="Basic and acidic residues" evidence="4">
    <location>
        <begin position="1145"/>
        <end position="1160"/>
    </location>
</feature>
<reference evidence="6" key="2">
    <citation type="submission" date="2025-09" db="UniProtKB">
        <authorList>
            <consortium name="Ensembl"/>
        </authorList>
    </citation>
    <scope>IDENTIFICATION</scope>
</reference>
<feature type="domain" description="AIG1-type G" evidence="5">
    <location>
        <begin position="500"/>
        <end position="695"/>
    </location>
</feature>
<reference evidence="6" key="1">
    <citation type="submission" date="2025-08" db="UniProtKB">
        <authorList>
            <consortium name="Ensembl"/>
        </authorList>
    </citation>
    <scope>IDENTIFICATION</scope>
</reference>
<evidence type="ECO:0000256" key="3">
    <source>
        <dbReference type="ARBA" id="ARBA00023134"/>
    </source>
</evidence>
<protein>
    <submittedName>
        <fullName evidence="6">Citron Rho-interacting kinase</fullName>
    </submittedName>
</protein>
<evidence type="ECO:0000313" key="6">
    <source>
        <dbReference type="Ensembl" id="ENSOKIP00005082597.1"/>
    </source>
</evidence>
<keyword evidence="7" id="KW-1185">Reference proteome</keyword>
<feature type="region of interest" description="Disordered" evidence="4">
    <location>
        <begin position="993"/>
        <end position="1133"/>
    </location>
</feature>
<dbReference type="InterPro" id="IPR045058">
    <property type="entry name" value="GIMA/IAN/Toc"/>
</dbReference>
<dbReference type="Ensembl" id="ENSOKIT00005088156.1">
    <property type="protein sequence ID" value="ENSOKIP00005082597.1"/>
    <property type="gene ID" value="ENSOKIG00005035827.1"/>
</dbReference>
<feature type="region of interest" description="Disordered" evidence="4">
    <location>
        <begin position="1145"/>
        <end position="1243"/>
    </location>
</feature>
<evidence type="ECO:0000313" key="7">
    <source>
        <dbReference type="Proteomes" id="UP000694557"/>
    </source>
</evidence>
<organism evidence="6 7">
    <name type="scientific">Oncorhynchus kisutch</name>
    <name type="common">Coho salmon</name>
    <name type="synonym">Salmo kisutch</name>
    <dbReference type="NCBI Taxonomy" id="8019"/>
    <lineage>
        <taxon>Eukaryota</taxon>
        <taxon>Metazoa</taxon>
        <taxon>Chordata</taxon>
        <taxon>Craniata</taxon>
        <taxon>Vertebrata</taxon>
        <taxon>Euteleostomi</taxon>
        <taxon>Actinopterygii</taxon>
        <taxon>Neopterygii</taxon>
        <taxon>Teleostei</taxon>
        <taxon>Protacanthopterygii</taxon>
        <taxon>Salmoniformes</taxon>
        <taxon>Salmonidae</taxon>
        <taxon>Salmoninae</taxon>
        <taxon>Oncorhynchus</taxon>
    </lineage>
</organism>
<dbReference type="GeneTree" id="ENSGT00940000164100"/>
<evidence type="ECO:0000256" key="1">
    <source>
        <dbReference type="ARBA" id="ARBA00008535"/>
    </source>
</evidence>
<comment type="similarity">
    <text evidence="1">Belongs to the TRAFAC class TrmE-Era-EngA-EngB-Septin-like GTPase superfamily. AIG1/Toc34/Toc159-like paraseptin GTPase family. IAN subfamily.</text>
</comment>
<dbReference type="Pfam" id="PF04548">
    <property type="entry name" value="AIG1"/>
    <property type="match status" value="4"/>
</dbReference>
<dbReference type="InterPro" id="IPR027417">
    <property type="entry name" value="P-loop_NTPase"/>
</dbReference>
<sequence length="1388" mass="162691">MISVCLKIAHVILPCITHIQHKPQSTLTSLENTDACKLGVFPVSNPKALRRNSVELLPPKMSESPTELRIVLLGKNGSKKSVVGNFILERGAFDPNYVQNHCERARGQVEDKHIAVINTPDLSHDKLSEELRWCVTLSDPGPHVFLLVLQPEEFTQEEGDRIRKILDTLSDRSFDYSMVLTTHEDKRGHMAEDHPLNQMVKACRGRQHLMHLSDHTQLIADVDKIVKENGGDYLTCDVFEDTSGIVQGKEEIHRSKTDGSLKSFSEEELGKDVLEQGESAQLNKWENIRETGLVSFKQERLKPSSSHEKLSSLRILLLGKSDDKKSTVGNMILQKEAFRPAHFFNYKQPCESASGKVNGKSVTVVKTPDFFASPLTVRSLMQEMEKCKSLSAPGPHGVLLVLKPEEFTEENRNTFKLILNIFGKEAFKYSMVIITHEGLTGNPHLSQMIEECGGRHHEMYKQGCDHKELTETIEKMVEENEWRYLTSNEETTHDTMTPKAQRLNVVLCGRRGAGKTSIANAILGQTESSPKSSSSSVCVKREGEVCGRPVTLIELPALFGTHLTQEEVMRETFHCVSLCDSGVHAFLLVVPLGPITDEDKGELETIQKILSSRVNDFVMVLFRQDNIPVDKTAVDFVEQNADTKQLIKICGGRYKIFDASKIDNAKQTTELVAEIVKMMDQNRTCYTLYMYMEAKHQSELDQNNRIIKDLEEIIRNMSQGAEMECSSTECIRVVLIGKTGNGKSASANTILGRDEFESESSTDSVTTVCKKAVGKVDGRTVSVVDTPGLFDTTLSNKDVQQEIVKCVSLSAPGPHVFIIVLSIGRITQEELDTLDLIETTFGPRAGMFCLVLFTRGDDLKKKSIQDYIGNSKSATLKKLIRDCGDRFHVFNNRVEDDRTQVTELLKKINEMVSMNKGSFYTNEMFQEAETAIKHKQEAILKERETEIKADMEKLKVRHETDMEKMKSKLEEERFKVQQERQLRENMLREREEAIRKEHEDKEKADKEERELEDKKRKEDEKLKREIWDTEKEKMEKEIKTQEIKLEKQQREKEREYQMRMEKLRKEEKDREERQINQERKFDKLKRKQEEEIKRREKEEDERRKKDEKERQEWQSKIEEAEKGQTELQEVMRREKEEWEEQLKKERDRQQEEERLRRQMEADTLVEQEEKQRRLREEFERERERDRIKMKESEEQRRETEQKERERIEKDFEEKRRDLTDKMTTQREQWERERGEEQERRFQEDVNRRVEERLRLRKLEETFQQEREEENMRKEMEDEVRREQEEKKWKEMKADYERKTKENMDKYEQEARRHAEEMNNFKEKYENDFQKLLDQHEEEKEKLILKHKGEYDLLNALYGHDKTKLTEKINELQETHEEEIKHLYKCVVL</sequence>
<feature type="compositionally biased region" description="Basic and acidic residues" evidence="4">
    <location>
        <begin position="1167"/>
        <end position="1243"/>
    </location>
</feature>